<keyword evidence="8" id="KW-1185">Reference proteome</keyword>
<comment type="caution">
    <text evidence="7">The sequence shown here is derived from an EMBL/GenBank/DDBJ whole genome shotgun (WGS) entry which is preliminary data.</text>
</comment>
<dbReference type="AlphaFoldDB" id="A0A443RHQ9"/>
<sequence length="331" mass="37743">MVEKLESSPGSIALSENSHEVHNEIQVNSVSEIVGDFGRWQAVLFIFFFIGAAFSAYHSLGLTFYAPNIVYWCARPTNYQNTSTEEWAKLAKNNETLQCYEVNTPKFDLTCDRAWLASLTQSSYMAGSMLAVIGLGQASDRWGRLPIIWLGFLIEILAAASCTFSFNIYQYLISRFLLAFGASGRWASGFVLILETSGIQYRSFLGIGMQFGWAFGYITLPLIAFMFRDYRLIQFVCFAPEILLIFCWSCVPESPRWLLSNKKLKRANKTIRKAIAMNKRSESSIEQKIAALMSKCKSENEEKSKQRKANLIDLWINPNIRSKTLILYFTW</sequence>
<accession>A0A443RHQ9</accession>
<protein>
    <submittedName>
        <fullName evidence="7">Organic cation transporter protein-like isoform X1</fullName>
    </submittedName>
</protein>
<keyword evidence="4 5" id="KW-0472">Membrane</keyword>
<dbReference type="OrthoDB" id="6510545at2759"/>
<feature type="transmembrane region" description="Helical" evidence="5">
    <location>
        <begin position="147"/>
        <end position="166"/>
    </location>
</feature>
<feature type="transmembrane region" description="Helical" evidence="5">
    <location>
        <begin position="204"/>
        <end position="226"/>
    </location>
</feature>
<dbReference type="GO" id="GO:0022857">
    <property type="term" value="F:transmembrane transporter activity"/>
    <property type="evidence" value="ECO:0007669"/>
    <property type="project" value="InterPro"/>
</dbReference>
<name>A0A443RHQ9_9ACAR</name>
<dbReference type="Gene3D" id="1.20.1250.20">
    <property type="entry name" value="MFS general substrate transporter like domains"/>
    <property type="match status" value="1"/>
</dbReference>
<evidence type="ECO:0000256" key="5">
    <source>
        <dbReference type="SAM" id="Phobius"/>
    </source>
</evidence>
<evidence type="ECO:0000313" key="7">
    <source>
        <dbReference type="EMBL" id="RWS14788.1"/>
    </source>
</evidence>
<reference evidence="7 8" key="1">
    <citation type="journal article" date="2018" name="Gigascience">
        <title>Genomes of trombidid mites reveal novel predicted allergens and laterally-transferred genes associated with secondary metabolism.</title>
        <authorList>
            <person name="Dong X."/>
            <person name="Chaisiri K."/>
            <person name="Xia D."/>
            <person name="Armstrong S.D."/>
            <person name="Fang Y."/>
            <person name="Donnelly M.J."/>
            <person name="Kadowaki T."/>
            <person name="McGarry J.W."/>
            <person name="Darby A.C."/>
            <person name="Makepeace B.L."/>
        </authorList>
    </citation>
    <scope>NUCLEOTIDE SEQUENCE [LARGE SCALE GENOMIC DNA]</scope>
    <source>
        <strain evidence="7">UoL-WK</strain>
    </source>
</reference>
<evidence type="ECO:0000256" key="3">
    <source>
        <dbReference type="ARBA" id="ARBA00022989"/>
    </source>
</evidence>
<dbReference type="Pfam" id="PF00083">
    <property type="entry name" value="Sugar_tr"/>
    <property type="match status" value="1"/>
</dbReference>
<feature type="transmembrane region" description="Helical" evidence="5">
    <location>
        <begin position="42"/>
        <end position="60"/>
    </location>
</feature>
<evidence type="ECO:0000256" key="4">
    <source>
        <dbReference type="ARBA" id="ARBA00023136"/>
    </source>
</evidence>
<evidence type="ECO:0000256" key="1">
    <source>
        <dbReference type="ARBA" id="ARBA00004141"/>
    </source>
</evidence>
<dbReference type="InterPro" id="IPR005828">
    <property type="entry name" value="MFS_sugar_transport-like"/>
</dbReference>
<proteinExistence type="predicted"/>
<evidence type="ECO:0000256" key="2">
    <source>
        <dbReference type="ARBA" id="ARBA00022692"/>
    </source>
</evidence>
<dbReference type="InterPro" id="IPR036259">
    <property type="entry name" value="MFS_trans_sf"/>
</dbReference>
<keyword evidence="3 5" id="KW-1133">Transmembrane helix</keyword>
<dbReference type="GO" id="GO:0016020">
    <property type="term" value="C:membrane"/>
    <property type="evidence" value="ECO:0007669"/>
    <property type="project" value="UniProtKB-SubCell"/>
</dbReference>
<dbReference type="PANTHER" id="PTHR24064">
    <property type="entry name" value="SOLUTE CARRIER FAMILY 22 MEMBER"/>
    <property type="match status" value="1"/>
</dbReference>
<feature type="transmembrane region" description="Helical" evidence="5">
    <location>
        <begin position="172"/>
        <end position="192"/>
    </location>
</feature>
<feature type="transmembrane region" description="Helical" evidence="5">
    <location>
        <begin position="114"/>
        <end position="135"/>
    </location>
</feature>
<dbReference type="PROSITE" id="PS50850">
    <property type="entry name" value="MFS"/>
    <property type="match status" value="1"/>
</dbReference>
<organism evidence="7 8">
    <name type="scientific">Dinothrombium tinctorium</name>
    <dbReference type="NCBI Taxonomy" id="1965070"/>
    <lineage>
        <taxon>Eukaryota</taxon>
        <taxon>Metazoa</taxon>
        <taxon>Ecdysozoa</taxon>
        <taxon>Arthropoda</taxon>
        <taxon>Chelicerata</taxon>
        <taxon>Arachnida</taxon>
        <taxon>Acari</taxon>
        <taxon>Acariformes</taxon>
        <taxon>Trombidiformes</taxon>
        <taxon>Prostigmata</taxon>
        <taxon>Anystina</taxon>
        <taxon>Parasitengona</taxon>
        <taxon>Trombidioidea</taxon>
        <taxon>Trombidiidae</taxon>
        <taxon>Dinothrombium</taxon>
    </lineage>
</organism>
<keyword evidence="2 5" id="KW-0812">Transmembrane</keyword>
<evidence type="ECO:0000313" key="8">
    <source>
        <dbReference type="Proteomes" id="UP000285301"/>
    </source>
</evidence>
<dbReference type="STRING" id="1965070.A0A443RHQ9"/>
<dbReference type="Proteomes" id="UP000285301">
    <property type="component" value="Unassembled WGS sequence"/>
</dbReference>
<evidence type="ECO:0000259" key="6">
    <source>
        <dbReference type="PROSITE" id="PS50850"/>
    </source>
</evidence>
<gene>
    <name evidence="7" type="ORF">B4U79_04893</name>
</gene>
<dbReference type="InterPro" id="IPR020846">
    <property type="entry name" value="MFS_dom"/>
</dbReference>
<dbReference type="SUPFAM" id="SSF103473">
    <property type="entry name" value="MFS general substrate transporter"/>
    <property type="match status" value="1"/>
</dbReference>
<feature type="domain" description="Major facilitator superfamily (MFS) profile" evidence="6">
    <location>
        <begin position="44"/>
        <end position="331"/>
    </location>
</feature>
<dbReference type="EMBL" id="NCKU01000620">
    <property type="protein sequence ID" value="RWS14788.1"/>
    <property type="molecule type" value="Genomic_DNA"/>
</dbReference>
<comment type="subcellular location">
    <subcellularLocation>
        <location evidence="1">Membrane</location>
        <topology evidence="1">Multi-pass membrane protein</topology>
    </subcellularLocation>
</comment>